<dbReference type="InterPro" id="IPR006761">
    <property type="entry name" value="Tsg"/>
</dbReference>
<accession>F8V244</accession>
<evidence type="ECO:0000259" key="9">
    <source>
        <dbReference type="Pfam" id="PF23782"/>
    </source>
</evidence>
<feature type="non-terminal residue" evidence="10">
    <location>
        <position position="1"/>
    </location>
</feature>
<organism evidence="10">
    <name type="scientific">Episyrphus balteatus</name>
    <name type="common">Marmalade hoverfly</name>
    <name type="synonym">Syrphus balteaus</name>
    <dbReference type="NCBI Taxonomy" id="286459"/>
    <lineage>
        <taxon>Eukaryota</taxon>
        <taxon>Metazoa</taxon>
        <taxon>Ecdysozoa</taxon>
        <taxon>Arthropoda</taxon>
        <taxon>Hexapoda</taxon>
        <taxon>Insecta</taxon>
        <taxon>Pterygota</taxon>
        <taxon>Neoptera</taxon>
        <taxon>Endopterygota</taxon>
        <taxon>Diptera</taxon>
        <taxon>Brachycera</taxon>
        <taxon>Muscomorpha</taxon>
        <taxon>Syrphoidea</taxon>
        <taxon>Syrphidae</taxon>
        <taxon>Syrphinae</taxon>
        <taxon>Syrphini</taxon>
        <taxon>Episyrphus</taxon>
    </lineage>
</organism>
<feature type="domain" description="Tsg N-terminal" evidence="9">
    <location>
        <begin position="47"/>
        <end position="103"/>
    </location>
</feature>
<dbReference type="AlphaFoldDB" id="F8V244"/>
<evidence type="ECO:0000259" key="8">
    <source>
        <dbReference type="Pfam" id="PF04668"/>
    </source>
</evidence>
<evidence type="ECO:0000256" key="5">
    <source>
        <dbReference type="ARBA" id="ARBA00022729"/>
    </source>
</evidence>
<evidence type="ECO:0000256" key="4">
    <source>
        <dbReference type="ARBA" id="ARBA00022525"/>
    </source>
</evidence>
<gene>
    <name evidence="10" type="primary">tsg</name>
</gene>
<dbReference type="GO" id="GO:0030510">
    <property type="term" value="P:regulation of BMP signaling pathway"/>
    <property type="evidence" value="ECO:0007669"/>
    <property type="project" value="TreeGrafter"/>
</dbReference>
<evidence type="ECO:0000256" key="2">
    <source>
        <dbReference type="ARBA" id="ARBA00010047"/>
    </source>
</evidence>
<keyword evidence="6" id="KW-0325">Glycoprotein</keyword>
<keyword evidence="3" id="KW-0217">Developmental protein</keyword>
<dbReference type="InterPro" id="IPR057635">
    <property type="entry name" value="Tsg_N"/>
</dbReference>
<keyword evidence="7" id="KW-0472">Membrane</keyword>
<dbReference type="InterPro" id="IPR057726">
    <property type="entry name" value="Tsg_C"/>
</dbReference>
<comment type="subcellular location">
    <subcellularLocation>
        <location evidence="1">Secreted</location>
    </subcellularLocation>
</comment>
<keyword evidence="7" id="KW-1133">Transmembrane helix</keyword>
<feature type="domain" description="Tsg C-terminal" evidence="8">
    <location>
        <begin position="107"/>
        <end position="236"/>
    </location>
</feature>
<feature type="non-terminal residue" evidence="10">
    <location>
        <position position="261"/>
    </location>
</feature>
<dbReference type="GO" id="GO:0005615">
    <property type="term" value="C:extracellular space"/>
    <property type="evidence" value="ECO:0007669"/>
    <property type="project" value="TreeGrafter"/>
</dbReference>
<evidence type="ECO:0000256" key="3">
    <source>
        <dbReference type="ARBA" id="ARBA00022473"/>
    </source>
</evidence>
<dbReference type="EMBL" id="JN006981">
    <property type="protein sequence ID" value="AEI25999.1"/>
    <property type="molecule type" value="mRNA"/>
</dbReference>
<sequence>GYCPVNITNSFVLNLSLNKTKKSIMNSLHFISVFVITIFLSLRFVTSCNEFVCGSVVSKCLLTQSCQCKLTDCFCCKDCLNCLGDLYTECCSCLEMCPTQNATEAALSPKSQIGDFDGIAALFDTLTEIDDDKWTIYRFPMKAGLKRHFDETSRLTDDIDREAAETKKTTASSLKVPVVNCTVIFLNTCTSNKKCMQYCESMGANSYRWFHDGCCECVGAECINYGINESKCEECPEHEQEEEDKINLDAFEEDYEDEEMW</sequence>
<evidence type="ECO:0000256" key="6">
    <source>
        <dbReference type="ARBA" id="ARBA00023180"/>
    </source>
</evidence>
<name>F8V244_EPIBA</name>
<evidence type="ECO:0000256" key="1">
    <source>
        <dbReference type="ARBA" id="ARBA00004613"/>
    </source>
</evidence>
<protein>
    <submittedName>
        <fullName evidence="10">Putative twisted gastrulation protein</fullName>
    </submittedName>
</protein>
<dbReference type="Pfam" id="PF04668">
    <property type="entry name" value="Tsg"/>
    <property type="match status" value="1"/>
</dbReference>
<keyword evidence="7" id="KW-0812">Transmembrane</keyword>
<dbReference type="PANTHER" id="PTHR12312">
    <property type="entry name" value="TWISTED GASTRULATION PROTEIN HOMOLOG 1-A-RELATED"/>
    <property type="match status" value="1"/>
</dbReference>
<evidence type="ECO:0000313" key="10">
    <source>
        <dbReference type="EMBL" id="AEI25999.1"/>
    </source>
</evidence>
<evidence type="ECO:0000256" key="7">
    <source>
        <dbReference type="SAM" id="Phobius"/>
    </source>
</evidence>
<comment type="similarity">
    <text evidence="2">Belongs to the twisted gastrulation protein family.</text>
</comment>
<reference evidence="10" key="1">
    <citation type="journal article" date="2011" name="BMC Genomics">
        <title>BMP Signaling Components in Embryonic Transcriptomes of the Hover Fly Episyrphus balteatus (Syrphidae).</title>
        <authorList>
            <person name="Lemke S."/>
            <person name="Antonopoulos D.A."/>
            <person name="Meyer F."/>
            <person name="Domanus M.H."/>
            <person name="Schmidt-Ott U."/>
        </authorList>
    </citation>
    <scope>NUCLEOTIDE SEQUENCE</scope>
</reference>
<dbReference type="PANTHER" id="PTHR12312:SF16">
    <property type="entry name" value="TWISTED GASTRULATION PROTEIN HOMOLOG 1-A-RELATED"/>
    <property type="match status" value="1"/>
</dbReference>
<proteinExistence type="evidence at transcript level"/>
<feature type="transmembrane region" description="Helical" evidence="7">
    <location>
        <begin position="27"/>
        <end position="45"/>
    </location>
</feature>
<keyword evidence="5" id="KW-0732">Signal</keyword>
<keyword evidence="4" id="KW-0964">Secreted</keyword>
<dbReference type="Pfam" id="PF23782">
    <property type="entry name" value="Tsg_N"/>
    <property type="match status" value="1"/>
</dbReference>